<evidence type="ECO:0000313" key="4">
    <source>
        <dbReference type="Proteomes" id="UP000515129"/>
    </source>
</evidence>
<keyword evidence="4" id="KW-1185">Reference proteome</keyword>
<dbReference type="AlphaFoldDB" id="A0A6P6JXT9"/>
<dbReference type="OrthoDB" id="8885329at2759"/>
<dbReference type="GO" id="GO:0008270">
    <property type="term" value="F:zinc ion binding"/>
    <property type="evidence" value="ECO:0007669"/>
    <property type="project" value="UniProtKB-KW"/>
</dbReference>
<organism evidence="4 5">
    <name type="scientific">Carassius auratus</name>
    <name type="common">Goldfish</name>
    <dbReference type="NCBI Taxonomy" id="7957"/>
    <lineage>
        <taxon>Eukaryota</taxon>
        <taxon>Metazoa</taxon>
        <taxon>Chordata</taxon>
        <taxon>Craniata</taxon>
        <taxon>Vertebrata</taxon>
        <taxon>Euteleostomi</taxon>
        <taxon>Actinopterygii</taxon>
        <taxon>Neopterygii</taxon>
        <taxon>Teleostei</taxon>
        <taxon>Ostariophysi</taxon>
        <taxon>Cypriniformes</taxon>
        <taxon>Cyprinidae</taxon>
        <taxon>Cyprininae</taxon>
        <taxon>Carassius</taxon>
    </lineage>
</organism>
<dbReference type="PROSITE" id="PS50158">
    <property type="entry name" value="ZF_CCHC"/>
    <property type="match status" value="1"/>
</dbReference>
<protein>
    <submittedName>
        <fullName evidence="5">Uncharacterized protein LOC113047456</fullName>
    </submittedName>
</protein>
<evidence type="ECO:0000259" key="3">
    <source>
        <dbReference type="PROSITE" id="PS50158"/>
    </source>
</evidence>
<proteinExistence type="predicted"/>
<evidence type="ECO:0000313" key="5">
    <source>
        <dbReference type="RefSeq" id="XP_026064618.1"/>
    </source>
</evidence>
<evidence type="ECO:0000256" key="1">
    <source>
        <dbReference type="PROSITE-ProRule" id="PRU00047"/>
    </source>
</evidence>
<reference evidence="5" key="1">
    <citation type="submission" date="2025-08" db="UniProtKB">
        <authorList>
            <consortium name="RefSeq"/>
        </authorList>
    </citation>
    <scope>IDENTIFICATION</scope>
    <source>
        <strain evidence="5">Wakin</strain>
        <tissue evidence="5">Muscle</tissue>
    </source>
</reference>
<dbReference type="SMART" id="SM00343">
    <property type="entry name" value="ZnF_C2HC"/>
    <property type="match status" value="1"/>
</dbReference>
<dbReference type="Proteomes" id="UP000515129">
    <property type="component" value="Chromosome 28"/>
</dbReference>
<accession>A0A6P6JXT9</accession>
<keyword evidence="1" id="KW-0479">Metal-binding</keyword>
<dbReference type="InterPro" id="IPR001878">
    <property type="entry name" value="Znf_CCHC"/>
</dbReference>
<keyword evidence="1" id="KW-0862">Zinc</keyword>
<feature type="domain" description="CCHC-type" evidence="3">
    <location>
        <begin position="448"/>
        <end position="463"/>
    </location>
</feature>
<dbReference type="GeneID" id="113047456"/>
<evidence type="ECO:0000256" key="2">
    <source>
        <dbReference type="SAM" id="MobiDB-lite"/>
    </source>
</evidence>
<gene>
    <name evidence="5" type="primary">LOC113047456</name>
</gene>
<dbReference type="GO" id="GO:0003676">
    <property type="term" value="F:nucleic acid binding"/>
    <property type="evidence" value="ECO:0007669"/>
    <property type="project" value="InterPro"/>
</dbReference>
<sequence>MFEDIDKEDFSPAKQSNLTFPMGRGGGPEIYHNRRMSEVTSRYYGRGRALANVGLDYMHTVDSAIGASVGPTASSTPITRSDTERVISSEELGSIISDLAHKIGESISASLNIAHQPSPVQPNLPCQSQHPSECVDVSSLKVIVQQDSAPPPFFRGDKSDSFTVHEWEDMMCSYLTRMKCKPQTDVSDLIMSILAGKARDVVKVSLRSRPELNASELPSAVFDILKRNFSELAYSNMPMADFYNTVPRADESPMDYWIRLNKAIDVADECLRRRNKSVEDPAAEAVMMFISHCPDPSLAMSFQFKPAEKWSAAEVQERLDSHQRDSRRFSSRTQHTMSLSTCNQCTVTARHNSASSSLQQPASLPAQSLPAVSHLNPNAVPFSPDTGLQHMVGMMDRVLSLCTASLTSPSQAQADKTSGFKTNLVSACRVCKSKEHTTYSHCRRHRLCRHCLSPGHFKSDCPKAACPATSSDTAQLN</sequence>
<dbReference type="KEGG" id="caua:113047456"/>
<dbReference type="RefSeq" id="XP_026064618.1">
    <property type="nucleotide sequence ID" value="XM_026208833.1"/>
</dbReference>
<keyword evidence="1" id="KW-0863">Zinc-finger</keyword>
<name>A0A6P6JXT9_CARAU</name>
<feature type="region of interest" description="Disordered" evidence="2">
    <location>
        <begin position="1"/>
        <end position="31"/>
    </location>
</feature>